<dbReference type="AlphaFoldDB" id="A0AA44Y2Y4"/>
<reference evidence="1 2" key="1">
    <citation type="submission" date="2018-03" db="EMBL/GenBank/DDBJ databases">
        <authorList>
            <person name="Nguyen K."/>
            <person name="Fouts D."/>
            <person name="Sutton G."/>
        </authorList>
    </citation>
    <scope>NUCLEOTIDE SEQUENCE [LARGE SCALE GENOMIC DNA]</scope>
    <source>
        <strain evidence="1 2">AU3578</strain>
    </source>
</reference>
<evidence type="ECO:0000313" key="1">
    <source>
        <dbReference type="EMBL" id="PRH42547.1"/>
    </source>
</evidence>
<dbReference type="Proteomes" id="UP000237632">
    <property type="component" value="Unassembled WGS sequence"/>
</dbReference>
<sequence>MKVDVEGGLYLARDGQLVKLYIEDDGTKPARLTPEVVDEVRRVQRRMRRQMAGRKPDIGDEAGAMLFAASAHDIDAVVAIYLTSSRHVVARTSVCA</sequence>
<protein>
    <submittedName>
        <fullName evidence="1">Uncharacterized protein</fullName>
    </submittedName>
</protein>
<evidence type="ECO:0000313" key="2">
    <source>
        <dbReference type="Proteomes" id="UP000237632"/>
    </source>
</evidence>
<proteinExistence type="predicted"/>
<name>A0AA44Y2Y4_BURVI</name>
<accession>A0AA44Y2Y4</accession>
<comment type="caution">
    <text evidence="1">The sequence shown here is derived from an EMBL/GenBank/DDBJ whole genome shotgun (WGS) entry which is preliminary data.</text>
</comment>
<gene>
    <name evidence="1" type="ORF">C6T65_09560</name>
</gene>
<dbReference type="RefSeq" id="WP_059992141.1">
    <property type="nucleotide sequence ID" value="NZ_CADEQL010000003.1"/>
</dbReference>
<organism evidence="1 2">
    <name type="scientific">Burkholderia vietnamiensis</name>
    <dbReference type="NCBI Taxonomy" id="60552"/>
    <lineage>
        <taxon>Bacteria</taxon>
        <taxon>Pseudomonadati</taxon>
        <taxon>Pseudomonadota</taxon>
        <taxon>Betaproteobacteria</taxon>
        <taxon>Burkholderiales</taxon>
        <taxon>Burkholderiaceae</taxon>
        <taxon>Burkholderia</taxon>
        <taxon>Burkholderia cepacia complex</taxon>
    </lineage>
</organism>
<dbReference type="EMBL" id="PVHK01000060">
    <property type="protein sequence ID" value="PRH42547.1"/>
    <property type="molecule type" value="Genomic_DNA"/>
</dbReference>